<dbReference type="CDD" id="cd21809">
    <property type="entry name" value="ABC-2_lan_permease-like"/>
    <property type="match status" value="1"/>
</dbReference>
<feature type="transmembrane region" description="Helical" evidence="1">
    <location>
        <begin position="140"/>
        <end position="160"/>
    </location>
</feature>
<keyword evidence="1" id="KW-0812">Transmembrane</keyword>
<keyword evidence="1" id="KW-0472">Membrane</keyword>
<evidence type="ECO:0000313" key="3">
    <source>
        <dbReference type="Proteomes" id="UP000571017"/>
    </source>
</evidence>
<accession>A0A838CTK5</accession>
<dbReference type="Proteomes" id="UP000571017">
    <property type="component" value="Unassembled WGS sequence"/>
</dbReference>
<dbReference type="Pfam" id="PF12730">
    <property type="entry name" value="ABC2_membrane_4"/>
    <property type="match status" value="1"/>
</dbReference>
<reference evidence="2 3" key="1">
    <citation type="journal article" date="2004" name="Extremophiles">
        <title>Halobacillus locisalis sp. nov., a halophilic bacterium isolated from a marine solar saltern of the Yellow Sea in Korea.</title>
        <authorList>
            <person name="Yoon J.H."/>
            <person name="Kang K.H."/>
            <person name="Oh T.K."/>
            <person name="Park Y.H."/>
        </authorList>
    </citation>
    <scope>NUCLEOTIDE SEQUENCE [LARGE SCALE GENOMIC DNA]</scope>
    <source>
        <strain evidence="2 3">KCTC 3788</strain>
    </source>
</reference>
<feature type="transmembrane region" description="Helical" evidence="1">
    <location>
        <begin position="44"/>
        <end position="72"/>
    </location>
</feature>
<dbReference type="AlphaFoldDB" id="A0A838CTK5"/>
<organism evidence="2 3">
    <name type="scientific">Halobacillus locisalis</name>
    <dbReference type="NCBI Taxonomy" id="220753"/>
    <lineage>
        <taxon>Bacteria</taxon>
        <taxon>Bacillati</taxon>
        <taxon>Bacillota</taxon>
        <taxon>Bacilli</taxon>
        <taxon>Bacillales</taxon>
        <taxon>Bacillaceae</taxon>
        <taxon>Halobacillus</taxon>
    </lineage>
</organism>
<keyword evidence="1" id="KW-1133">Transmembrane helix</keyword>
<dbReference type="EMBL" id="JACEFG010000002">
    <property type="protein sequence ID" value="MBA2175213.1"/>
    <property type="molecule type" value="Genomic_DNA"/>
</dbReference>
<feature type="transmembrane region" description="Helical" evidence="1">
    <location>
        <begin position="206"/>
        <end position="230"/>
    </location>
</feature>
<dbReference type="PANTHER" id="PTHR37305:SF1">
    <property type="entry name" value="MEMBRANE PROTEIN"/>
    <property type="match status" value="1"/>
</dbReference>
<keyword evidence="3" id="KW-1185">Reference proteome</keyword>
<evidence type="ECO:0000256" key="1">
    <source>
        <dbReference type="SAM" id="Phobius"/>
    </source>
</evidence>
<protein>
    <submittedName>
        <fullName evidence="2">ABC transporter permease</fullName>
    </submittedName>
</protein>
<evidence type="ECO:0000313" key="2">
    <source>
        <dbReference type="EMBL" id="MBA2175213.1"/>
    </source>
</evidence>
<proteinExistence type="predicted"/>
<feature type="transmembrane region" description="Helical" evidence="1">
    <location>
        <begin position="17"/>
        <end position="38"/>
    </location>
</feature>
<comment type="caution">
    <text evidence="2">The sequence shown here is derived from an EMBL/GenBank/DDBJ whole genome shotgun (WGS) entry which is preliminary data.</text>
</comment>
<dbReference type="PANTHER" id="PTHR37305">
    <property type="entry name" value="INTEGRAL MEMBRANE PROTEIN-RELATED"/>
    <property type="match status" value="1"/>
</dbReference>
<feature type="transmembrane region" description="Helical" evidence="1">
    <location>
        <begin position="167"/>
        <end position="186"/>
    </location>
</feature>
<name>A0A838CTK5_9BACI</name>
<feature type="transmembrane region" description="Helical" evidence="1">
    <location>
        <begin position="93"/>
        <end position="120"/>
    </location>
</feature>
<gene>
    <name evidence="2" type="ORF">H0266_09935</name>
</gene>
<sequence length="241" mass="27094">MKPLLKSEWIKIRNTKIWWLLTFSPLLVGITGMTMPMPEEGPQWVFLLSTGVSIHALLFLPLMVAVFSAYICRYEHQHNAWKQLFTMPVSRRHVFMAKYVIVALVIAVNQCLFFLTYFGVGFTRGLEGAIPWDYLFRSLAGGWVATLPLAALTLWVALVWSSFAAAITVNVILTMPNMFVVNSETFGPLYPWAQPFLMMLPQSEGIMGGFFVSVESMMVAVIGGFLVFFIGGLTSIHRKVV</sequence>
<dbReference type="RefSeq" id="WP_181472243.1">
    <property type="nucleotide sequence ID" value="NZ_JACEFG010000002.1"/>
</dbReference>